<reference evidence="1 2" key="1">
    <citation type="submission" date="2022-02" db="EMBL/GenBank/DDBJ databases">
        <title>The car tank lid bacteriome: a reservoir of bacteria with potential in bioremediation of fuel.</title>
        <authorList>
            <person name="Vidal-Verdu A."/>
            <person name="Gomez-Martinez D."/>
            <person name="Latorre-Perez A."/>
            <person name="Pereto J."/>
            <person name="Porcar M."/>
        </authorList>
    </citation>
    <scope>NUCLEOTIDE SEQUENCE [LARGE SCALE GENOMIC DNA]</scope>
    <source>
        <strain evidence="1 2">4D.3</strain>
    </source>
</reference>
<name>A0ABT0IZ03_9MICO</name>
<organism evidence="1 2">
    <name type="scientific">Isoptericola peretonis</name>
    <dbReference type="NCBI Taxonomy" id="2918523"/>
    <lineage>
        <taxon>Bacteria</taxon>
        <taxon>Bacillati</taxon>
        <taxon>Actinomycetota</taxon>
        <taxon>Actinomycetes</taxon>
        <taxon>Micrococcales</taxon>
        <taxon>Promicromonosporaceae</taxon>
        <taxon>Isoptericola</taxon>
    </lineage>
</organism>
<accession>A0ABT0IZ03</accession>
<evidence type="ECO:0000313" key="1">
    <source>
        <dbReference type="EMBL" id="MCK9792480.1"/>
    </source>
</evidence>
<sequence>MLLDARTLRGLADGTVTHTYRRWSVVRVRPGSTMRTRVGVVEVTALDPVALEDVDDDAARGAGFRSGAAARAWISQRGEGDLYRVGLRLAGPDPRVALREDDALDRPAVEGISARLARMDRAAPEPWTRAYLELIEARPGVVARTLAEGLGMERDPFKIRVRRLKELGLTESLEVGYRLSPRGRAYLAATAGDRAGAQTSNR</sequence>
<dbReference type="RefSeq" id="WP_416342354.1">
    <property type="nucleotide sequence ID" value="NZ_JALQCY010000001.1"/>
</dbReference>
<dbReference type="EMBL" id="JALQCY010000001">
    <property type="protein sequence ID" value="MCK9792480.1"/>
    <property type="molecule type" value="Genomic_DNA"/>
</dbReference>
<comment type="caution">
    <text evidence="1">The sequence shown here is derived from an EMBL/GenBank/DDBJ whole genome shotgun (WGS) entry which is preliminary data.</text>
</comment>
<dbReference type="Proteomes" id="UP001651050">
    <property type="component" value="Unassembled WGS sequence"/>
</dbReference>
<keyword evidence="2" id="KW-1185">Reference proteome</keyword>
<proteinExistence type="predicted"/>
<evidence type="ECO:0000313" key="2">
    <source>
        <dbReference type="Proteomes" id="UP001651050"/>
    </source>
</evidence>
<gene>
    <name evidence="1" type="ORF">M1843_01805</name>
</gene>
<protein>
    <recommendedName>
        <fullName evidence="3">ASCH domain-containing protein</fullName>
    </recommendedName>
</protein>
<evidence type="ECO:0008006" key="3">
    <source>
        <dbReference type="Google" id="ProtNLM"/>
    </source>
</evidence>